<dbReference type="PANTHER" id="PTHR11895">
    <property type="entry name" value="TRANSAMIDASE"/>
    <property type="match status" value="1"/>
</dbReference>
<keyword evidence="3" id="KW-1185">Reference proteome</keyword>
<name>A0A2R8AVB8_9RHOB</name>
<dbReference type="AlphaFoldDB" id="A0A2R8AVB8"/>
<evidence type="ECO:0000259" key="1">
    <source>
        <dbReference type="Pfam" id="PF01425"/>
    </source>
</evidence>
<dbReference type="GO" id="GO:0050567">
    <property type="term" value="F:glutaminyl-tRNA synthase (glutamine-hydrolyzing) activity"/>
    <property type="evidence" value="ECO:0007669"/>
    <property type="project" value="UniProtKB-EC"/>
</dbReference>
<evidence type="ECO:0000313" key="3">
    <source>
        <dbReference type="Proteomes" id="UP000244904"/>
    </source>
</evidence>
<proteinExistence type="predicted"/>
<dbReference type="SUPFAM" id="SSF75304">
    <property type="entry name" value="Amidase signature (AS) enzymes"/>
    <property type="match status" value="1"/>
</dbReference>
<dbReference type="GO" id="GO:0016740">
    <property type="term" value="F:transferase activity"/>
    <property type="evidence" value="ECO:0007669"/>
    <property type="project" value="UniProtKB-KW"/>
</dbReference>
<dbReference type="PANTHER" id="PTHR11895:SF176">
    <property type="entry name" value="AMIDASE AMID-RELATED"/>
    <property type="match status" value="1"/>
</dbReference>
<keyword evidence="2" id="KW-0808">Transferase</keyword>
<accession>A0A2R8AVB8</accession>
<dbReference type="Gene3D" id="3.90.1300.10">
    <property type="entry name" value="Amidase signature (AS) domain"/>
    <property type="match status" value="1"/>
</dbReference>
<dbReference type="InterPro" id="IPR036928">
    <property type="entry name" value="AS_sf"/>
</dbReference>
<dbReference type="RefSeq" id="WP_108885708.1">
    <property type="nucleotide sequence ID" value="NZ_OMOJ01000002.1"/>
</dbReference>
<dbReference type="Pfam" id="PF01425">
    <property type="entry name" value="Amidase"/>
    <property type="match status" value="1"/>
</dbReference>
<dbReference type="InterPro" id="IPR023631">
    <property type="entry name" value="Amidase_dom"/>
</dbReference>
<keyword evidence="2" id="KW-0436">Ligase</keyword>
<dbReference type="InterPro" id="IPR020556">
    <property type="entry name" value="Amidase_CS"/>
</dbReference>
<dbReference type="EC" id="6.3.5.7" evidence="2"/>
<dbReference type="OrthoDB" id="9811471at2"/>
<organism evidence="2 3">
    <name type="scientific">Pseudoprimorskyibacter insulae</name>
    <dbReference type="NCBI Taxonomy" id="1695997"/>
    <lineage>
        <taxon>Bacteria</taxon>
        <taxon>Pseudomonadati</taxon>
        <taxon>Pseudomonadota</taxon>
        <taxon>Alphaproteobacteria</taxon>
        <taxon>Rhodobacterales</taxon>
        <taxon>Paracoccaceae</taxon>
        <taxon>Pseudoprimorskyibacter</taxon>
    </lineage>
</organism>
<feature type="domain" description="Amidase" evidence="1">
    <location>
        <begin position="25"/>
        <end position="432"/>
    </location>
</feature>
<dbReference type="InterPro" id="IPR000120">
    <property type="entry name" value="Amidase"/>
</dbReference>
<dbReference type="Proteomes" id="UP000244904">
    <property type="component" value="Unassembled WGS sequence"/>
</dbReference>
<reference evidence="3" key="1">
    <citation type="submission" date="2018-03" db="EMBL/GenBank/DDBJ databases">
        <authorList>
            <person name="Rodrigo-Torres L."/>
            <person name="Arahal R. D."/>
            <person name="Lucena T."/>
        </authorList>
    </citation>
    <scope>NUCLEOTIDE SEQUENCE [LARGE SCALE GENOMIC DNA]</scope>
    <source>
        <strain evidence="3">CECT 8871</strain>
    </source>
</reference>
<dbReference type="EMBL" id="OMOJ01000002">
    <property type="protein sequence ID" value="SPF79877.1"/>
    <property type="molecule type" value="Genomic_DNA"/>
</dbReference>
<dbReference type="PROSITE" id="PS00571">
    <property type="entry name" value="AMIDASES"/>
    <property type="match status" value="1"/>
</dbReference>
<sequence length="443" mass="45993">MADWTGKSAAELGRGIEAGDTDPRDLTESFLEAIAGAEVAPRIYARLTETRARAEAAAAAERAKLGLRRSPLDGVPISWKDLFDTAGCATEAGSALLKGRVPDADAEVLRNATAMGLVCLGKTHMSELAFSGLGLNPVTATPPCVNDAGAVAGGSSSGAATSVAFRLAAAGIGSDTGGSVRIPAGWNDLVGLKTTAGRVPLTGTVPLATKFDTIGPLTRTVEDAALLLAALEGGKAADLAGAPDASQLRFAVLKTIALDDLRDAPNAAFASAIERLERAGAQITYIDAPEVEGPMADAALLYTSEAWGIWSDTIENAPDLLFPPILERFRAGGAFKASDYVAAWIRLERMRATWAARVAGFDAVLTPTAPNLPPQVDKLMEQGDYYVTENLLTLRNTRIGNLTGGCAITLPTGVPSCGLQLIGPAMGESRLLRVATSVERALR</sequence>
<evidence type="ECO:0000313" key="2">
    <source>
        <dbReference type="EMBL" id="SPF79877.1"/>
    </source>
</evidence>
<protein>
    <submittedName>
        <fullName evidence="2">Glutamyl-tRNA(Gln) amidotransferase subunit A</fullName>
        <ecNumber evidence="2">6.3.5.7</ecNumber>
    </submittedName>
</protein>
<gene>
    <name evidence="2" type="primary">gatA_2</name>
    <name evidence="2" type="ORF">PRI8871_01678</name>
</gene>